<feature type="compositionally biased region" description="Acidic residues" evidence="1">
    <location>
        <begin position="81"/>
        <end position="91"/>
    </location>
</feature>
<evidence type="ECO:0000256" key="1">
    <source>
        <dbReference type="SAM" id="MobiDB-lite"/>
    </source>
</evidence>
<protein>
    <submittedName>
        <fullName evidence="2">Uncharacterized protein</fullName>
    </submittedName>
</protein>
<keyword evidence="3" id="KW-1185">Reference proteome</keyword>
<dbReference type="Proteomes" id="UP000019486">
    <property type="component" value="Unassembled WGS sequence"/>
</dbReference>
<name>W9H082_9PROT</name>
<dbReference type="RefSeq" id="WP_037457329.1">
    <property type="nucleotide sequence ID" value="NZ_AVFL01000019.1"/>
</dbReference>
<gene>
    <name evidence="2" type="ORF">N825_13615</name>
</gene>
<proteinExistence type="predicted"/>
<accession>W9H082</accession>
<comment type="caution">
    <text evidence="2">The sequence shown here is derived from an EMBL/GenBank/DDBJ whole genome shotgun (WGS) entry which is preliminary data.</text>
</comment>
<feature type="region of interest" description="Disordered" evidence="1">
    <location>
        <begin position="44"/>
        <end position="152"/>
    </location>
</feature>
<reference evidence="2 3" key="1">
    <citation type="submission" date="2013-08" db="EMBL/GenBank/DDBJ databases">
        <title>The genome sequence of Skermanella stibiiresistens.</title>
        <authorList>
            <person name="Zhu W."/>
            <person name="Wang G."/>
        </authorList>
    </citation>
    <scope>NUCLEOTIDE SEQUENCE [LARGE SCALE GENOMIC DNA]</scope>
    <source>
        <strain evidence="2 3">SB22</strain>
    </source>
</reference>
<evidence type="ECO:0000313" key="2">
    <source>
        <dbReference type="EMBL" id="EWY38241.1"/>
    </source>
</evidence>
<dbReference type="STRING" id="1385369.N825_13615"/>
<dbReference type="OrthoDB" id="7306398at2"/>
<organism evidence="2 3">
    <name type="scientific">Skermanella stibiiresistens SB22</name>
    <dbReference type="NCBI Taxonomy" id="1385369"/>
    <lineage>
        <taxon>Bacteria</taxon>
        <taxon>Pseudomonadati</taxon>
        <taxon>Pseudomonadota</taxon>
        <taxon>Alphaproteobacteria</taxon>
        <taxon>Rhodospirillales</taxon>
        <taxon>Azospirillaceae</taxon>
        <taxon>Skermanella</taxon>
    </lineage>
</organism>
<evidence type="ECO:0000313" key="3">
    <source>
        <dbReference type="Proteomes" id="UP000019486"/>
    </source>
</evidence>
<dbReference type="AlphaFoldDB" id="W9H082"/>
<sequence>MAKIPVEAHDTIFKRWESGETLAAIAKDHGVSGPAIRYIVKKMEEAKGGSSRPSKPKADPAADGADGDAKPSKPAKRDDEPGPDDYPDTPEPETLASDLPLVDLAERDEAPVMPSIRPALPDEEDLSPEAQSFQAAQKAFSSGGHRLGRSNPKAERLEEIEIVAWTEDGEDVIDTVQSRDLALTRVKEMHRQALNQGTDVYLKLRAASSRASDD</sequence>
<feature type="compositionally biased region" description="Low complexity" evidence="1">
    <location>
        <begin position="130"/>
        <end position="142"/>
    </location>
</feature>
<feature type="compositionally biased region" description="Basic and acidic residues" evidence="1">
    <location>
        <begin position="67"/>
        <end position="80"/>
    </location>
</feature>
<dbReference type="EMBL" id="AVFL01000019">
    <property type="protein sequence ID" value="EWY38241.1"/>
    <property type="molecule type" value="Genomic_DNA"/>
</dbReference>